<keyword evidence="3" id="KW-1185">Reference proteome</keyword>
<reference evidence="2 3" key="1">
    <citation type="journal article" date="2008" name="Nature">
        <title>The genome of the choanoflagellate Monosiga brevicollis and the origin of metazoans.</title>
        <authorList>
            <consortium name="JGI Sequencing"/>
            <person name="King N."/>
            <person name="Westbrook M.J."/>
            <person name="Young S.L."/>
            <person name="Kuo A."/>
            <person name="Abedin M."/>
            <person name="Chapman J."/>
            <person name="Fairclough S."/>
            <person name="Hellsten U."/>
            <person name="Isogai Y."/>
            <person name="Letunic I."/>
            <person name="Marr M."/>
            <person name="Pincus D."/>
            <person name="Putnam N."/>
            <person name="Rokas A."/>
            <person name="Wright K.J."/>
            <person name="Zuzow R."/>
            <person name="Dirks W."/>
            <person name="Good M."/>
            <person name="Goodstein D."/>
            <person name="Lemons D."/>
            <person name="Li W."/>
            <person name="Lyons J.B."/>
            <person name="Morris A."/>
            <person name="Nichols S."/>
            <person name="Richter D.J."/>
            <person name="Salamov A."/>
            <person name="Bork P."/>
            <person name="Lim W.A."/>
            <person name="Manning G."/>
            <person name="Miller W.T."/>
            <person name="McGinnis W."/>
            <person name="Shapiro H."/>
            <person name="Tjian R."/>
            <person name="Grigoriev I.V."/>
            <person name="Rokhsar D."/>
        </authorList>
    </citation>
    <scope>NUCLEOTIDE SEQUENCE [LARGE SCALE GENOMIC DNA]</scope>
    <source>
        <strain evidence="3">MX1 / ATCC 50154</strain>
    </source>
</reference>
<dbReference type="AlphaFoldDB" id="A9UVH0"/>
<keyword evidence="1" id="KW-0732">Signal</keyword>
<name>A9UVH0_MONBE</name>
<evidence type="ECO:0008006" key="4">
    <source>
        <dbReference type="Google" id="ProtNLM"/>
    </source>
</evidence>
<proteinExistence type="predicted"/>
<dbReference type="Proteomes" id="UP000001357">
    <property type="component" value="Unassembled WGS sequence"/>
</dbReference>
<dbReference type="KEGG" id="mbr:MONBRDRAFT_6960"/>
<dbReference type="InParanoid" id="A9UVH0"/>
<dbReference type="RefSeq" id="XP_001744449.1">
    <property type="nucleotide sequence ID" value="XM_001744397.1"/>
</dbReference>
<sequence length="341" mass="38837">MAPLRRLLVVVLVLGVWLPQPVVPAVSKKDHQTHMLDGCRDAPVWTACMRAHCDISEIDMDYKRPSLEAQTKQARDLIAGGRSVLTFGYKSNTLKTFDSILKAIRHEPGFRGAIIVCSGPAPQPNLEKYYADSKVLFIWTTHAGFDPHPKMRPIPLGFNFHTLMQQSYEGEKAVHWIDQWQELNRALSQDVKPHNSVYSCFRNTHPSRSEASRALATFPEGTVRRCRTNTPRHTFWQESRESMYVMSPRGSGPDAHRTWEALYLEVPVVLQRTGAIDTLFEDMPTYMVDSWSGLTFDKLTAALTTLQQRSFHRDRFASGYWLALIEDQQQAFLNGTLAFPT</sequence>
<dbReference type="EMBL" id="CH991547">
    <property type="protein sequence ID" value="EDQ90398.1"/>
    <property type="molecule type" value="Genomic_DNA"/>
</dbReference>
<evidence type="ECO:0000313" key="3">
    <source>
        <dbReference type="Proteomes" id="UP000001357"/>
    </source>
</evidence>
<feature type="chain" id="PRO_5002744955" description="Exostosin GT47 domain-containing protein" evidence="1">
    <location>
        <begin position="25"/>
        <end position="341"/>
    </location>
</feature>
<dbReference type="GeneID" id="5889870"/>
<organism evidence="2 3">
    <name type="scientific">Monosiga brevicollis</name>
    <name type="common">Choanoflagellate</name>
    <dbReference type="NCBI Taxonomy" id="81824"/>
    <lineage>
        <taxon>Eukaryota</taxon>
        <taxon>Choanoflagellata</taxon>
        <taxon>Craspedida</taxon>
        <taxon>Salpingoecidae</taxon>
        <taxon>Monosiga</taxon>
    </lineage>
</organism>
<protein>
    <recommendedName>
        <fullName evidence="4">Exostosin GT47 domain-containing protein</fullName>
    </recommendedName>
</protein>
<accession>A9UVH0</accession>
<evidence type="ECO:0000313" key="2">
    <source>
        <dbReference type="EMBL" id="EDQ90398.1"/>
    </source>
</evidence>
<evidence type="ECO:0000256" key="1">
    <source>
        <dbReference type="SAM" id="SignalP"/>
    </source>
</evidence>
<gene>
    <name evidence="2" type="ORF">MONBRDRAFT_6960</name>
</gene>
<feature type="signal peptide" evidence="1">
    <location>
        <begin position="1"/>
        <end position="24"/>
    </location>
</feature>